<dbReference type="InterPro" id="IPR027417">
    <property type="entry name" value="P-loop_NTPase"/>
</dbReference>
<sequence length="345" mass="38630">MPPGEEKGGDNTKTKDSAMETQPAIQGMKPPKKSATDQPATASEERQLEQFSETSETSKSGDNDLEDYDDIYVAHKTKRQRRGPHSLDASGPVPRQSYRQDPGANALRGIVQAATDPDEAFPGHREPTSTPRYSRESPAFKRGAPASQFLAFEHIRRTADNHRNAISRETKTYRDILAKLNLWGIGVLTVDSFQGGQNHCVFFDIVLASCRLGGWGLVKEQPRLNVGFSRPQDQFYFTGDINALRRNPHHRAKLDELTEEERSARIALETRLGKDLQGAFDYYGKKGVIVFVKPENHDEAKLVDLSAADYFRRKLEAIHRGEPLCRQCDGMGHVKSDCPEPNLNI</sequence>
<dbReference type="PROSITE" id="PS50158">
    <property type="entry name" value="ZF_CCHC"/>
    <property type="match status" value="1"/>
</dbReference>
<dbReference type="AlphaFoldDB" id="A0AAE0DJA6"/>
<dbReference type="InterPro" id="IPR001878">
    <property type="entry name" value="Znf_CCHC"/>
</dbReference>
<dbReference type="EMBL" id="JASNWA010000008">
    <property type="protein sequence ID" value="KAK3171774.1"/>
    <property type="molecule type" value="Genomic_DNA"/>
</dbReference>
<dbReference type="InterPro" id="IPR041679">
    <property type="entry name" value="DNA2/NAM7-like_C"/>
</dbReference>
<proteinExistence type="predicted"/>
<protein>
    <recommendedName>
        <fullName evidence="3">CCHC-type domain-containing protein</fullName>
    </recommendedName>
</protein>
<feature type="domain" description="CCHC-type" evidence="3">
    <location>
        <begin position="325"/>
        <end position="340"/>
    </location>
</feature>
<feature type="compositionally biased region" description="Polar residues" evidence="2">
    <location>
        <begin position="49"/>
        <end position="60"/>
    </location>
</feature>
<organism evidence="4 5">
    <name type="scientific">Lepraria neglecta</name>
    <dbReference type="NCBI Taxonomy" id="209136"/>
    <lineage>
        <taxon>Eukaryota</taxon>
        <taxon>Fungi</taxon>
        <taxon>Dikarya</taxon>
        <taxon>Ascomycota</taxon>
        <taxon>Pezizomycotina</taxon>
        <taxon>Lecanoromycetes</taxon>
        <taxon>OSLEUM clade</taxon>
        <taxon>Lecanoromycetidae</taxon>
        <taxon>Lecanorales</taxon>
        <taxon>Lecanorineae</taxon>
        <taxon>Stereocaulaceae</taxon>
        <taxon>Lepraria</taxon>
    </lineage>
</organism>
<dbReference type="Gene3D" id="3.40.50.300">
    <property type="entry name" value="P-loop containing nucleotide triphosphate hydrolases"/>
    <property type="match status" value="1"/>
</dbReference>
<evidence type="ECO:0000256" key="1">
    <source>
        <dbReference type="PROSITE-ProRule" id="PRU00047"/>
    </source>
</evidence>
<keyword evidence="1" id="KW-0863">Zinc-finger</keyword>
<name>A0AAE0DJA6_9LECA</name>
<evidence type="ECO:0000313" key="4">
    <source>
        <dbReference type="EMBL" id="KAK3171774.1"/>
    </source>
</evidence>
<reference evidence="4" key="1">
    <citation type="submission" date="2022-11" db="EMBL/GenBank/DDBJ databases">
        <title>Chromosomal genome sequence assembly and mating type (MAT) locus characterization of the leprose asexual lichenized fungus Lepraria neglecta (Nyl.) Erichsen.</title>
        <authorList>
            <person name="Allen J.L."/>
            <person name="Pfeffer B."/>
        </authorList>
    </citation>
    <scope>NUCLEOTIDE SEQUENCE</scope>
    <source>
        <strain evidence="4">Allen 5258</strain>
    </source>
</reference>
<feature type="region of interest" description="Disordered" evidence="2">
    <location>
        <begin position="1"/>
        <end position="102"/>
    </location>
</feature>
<evidence type="ECO:0000256" key="2">
    <source>
        <dbReference type="SAM" id="MobiDB-lite"/>
    </source>
</evidence>
<dbReference type="InterPro" id="IPR036875">
    <property type="entry name" value="Znf_CCHC_sf"/>
</dbReference>
<feature type="compositionally biased region" description="Basic residues" evidence="2">
    <location>
        <begin position="75"/>
        <end position="84"/>
    </location>
</feature>
<feature type="region of interest" description="Disordered" evidence="2">
    <location>
        <begin position="116"/>
        <end position="140"/>
    </location>
</feature>
<comment type="caution">
    <text evidence="4">The sequence shown here is derived from an EMBL/GenBank/DDBJ whole genome shotgun (WGS) entry which is preliminary data.</text>
</comment>
<accession>A0AAE0DJA6</accession>
<dbReference type="GO" id="GO:0003676">
    <property type="term" value="F:nucleic acid binding"/>
    <property type="evidence" value="ECO:0007669"/>
    <property type="project" value="InterPro"/>
</dbReference>
<keyword evidence="1" id="KW-0479">Metal-binding</keyword>
<dbReference type="Proteomes" id="UP001276659">
    <property type="component" value="Unassembled WGS sequence"/>
</dbReference>
<evidence type="ECO:0000313" key="5">
    <source>
        <dbReference type="Proteomes" id="UP001276659"/>
    </source>
</evidence>
<keyword evidence="1" id="KW-0862">Zinc</keyword>
<dbReference type="SUPFAM" id="SSF57756">
    <property type="entry name" value="Retrovirus zinc finger-like domains"/>
    <property type="match status" value="1"/>
</dbReference>
<feature type="compositionally biased region" description="Basic and acidic residues" evidence="2">
    <location>
        <begin position="1"/>
        <end position="18"/>
    </location>
</feature>
<dbReference type="GO" id="GO:0008270">
    <property type="term" value="F:zinc ion binding"/>
    <property type="evidence" value="ECO:0007669"/>
    <property type="project" value="UniProtKB-KW"/>
</dbReference>
<dbReference type="Pfam" id="PF13087">
    <property type="entry name" value="AAA_12"/>
    <property type="match status" value="1"/>
</dbReference>
<keyword evidence="5" id="KW-1185">Reference proteome</keyword>
<evidence type="ECO:0000259" key="3">
    <source>
        <dbReference type="PROSITE" id="PS50158"/>
    </source>
</evidence>
<feature type="compositionally biased region" description="Basic and acidic residues" evidence="2">
    <location>
        <begin position="121"/>
        <end position="139"/>
    </location>
</feature>
<gene>
    <name evidence="4" type="ORF">OEA41_003858</name>
</gene>